<keyword evidence="2" id="KW-1185">Reference proteome</keyword>
<evidence type="ECO:0000313" key="2">
    <source>
        <dbReference type="Proteomes" id="UP000194003"/>
    </source>
</evidence>
<dbReference type="EMBL" id="LVJN01000020">
    <property type="protein sequence ID" value="OSM02219.1"/>
    <property type="molecule type" value="Genomic_DNA"/>
</dbReference>
<name>A0A1Y2K2P2_9PROT</name>
<dbReference type="Pfam" id="PF04891">
    <property type="entry name" value="NifQ"/>
    <property type="match status" value="1"/>
</dbReference>
<dbReference type="Proteomes" id="UP000194003">
    <property type="component" value="Unassembled WGS sequence"/>
</dbReference>
<protein>
    <submittedName>
        <fullName evidence="1">Putative NifQ family protein</fullName>
    </submittedName>
</protein>
<evidence type="ECO:0000313" key="1">
    <source>
        <dbReference type="EMBL" id="OSM02219.1"/>
    </source>
</evidence>
<dbReference type="OrthoDB" id="192277at2"/>
<comment type="caution">
    <text evidence="1">The sequence shown here is derived from an EMBL/GenBank/DDBJ whole genome shotgun (WGS) entry which is preliminary data.</text>
</comment>
<dbReference type="GO" id="GO:0030151">
    <property type="term" value="F:molybdenum ion binding"/>
    <property type="evidence" value="ECO:0007669"/>
    <property type="project" value="InterPro"/>
</dbReference>
<dbReference type="STRING" id="1434232.MAIT1_02324"/>
<dbReference type="AlphaFoldDB" id="A0A1Y2K2P2"/>
<sequence>MYVHTSASDYLHTPQSSGAHEPLATRLTVYQAGLPNTRFIHQILASSWHGDSAMSERLGLSEEAFESLMATHFPGMRLPPPSAVLPVADAQREEERAELLDLLMRNRNESVADSDLMAQIVTDGCLGPDHLWSDLGLRARAELSALITLNFPDLSAKNPNSRMKWKRFFYKQLCEQEGIYVCRSPSCEACQDYAKCFGPDQ</sequence>
<accession>A0A1Y2K2P2</accession>
<reference evidence="1 2" key="1">
    <citation type="journal article" date="2016" name="BMC Genomics">
        <title>Combined genomic and structural analyses of a cultured magnetotactic bacterium reveals its niche adaptation to a dynamic environment.</title>
        <authorList>
            <person name="Araujo A.C."/>
            <person name="Morillo V."/>
            <person name="Cypriano J."/>
            <person name="Teixeira L.C."/>
            <person name="Leao P."/>
            <person name="Lyra S."/>
            <person name="Almeida L.G."/>
            <person name="Bazylinski D.A."/>
            <person name="Vasconcellos A.T."/>
            <person name="Abreu F."/>
            <person name="Lins U."/>
        </authorList>
    </citation>
    <scope>NUCLEOTIDE SEQUENCE [LARGE SCALE GENOMIC DNA]</scope>
    <source>
        <strain evidence="1 2">IT-1</strain>
    </source>
</reference>
<proteinExistence type="predicted"/>
<dbReference type="InterPro" id="IPR006975">
    <property type="entry name" value="NifQ"/>
</dbReference>
<dbReference type="GO" id="GO:0009399">
    <property type="term" value="P:nitrogen fixation"/>
    <property type="evidence" value="ECO:0007669"/>
    <property type="project" value="InterPro"/>
</dbReference>
<organism evidence="1 2">
    <name type="scientific">Magnetofaba australis IT-1</name>
    <dbReference type="NCBI Taxonomy" id="1434232"/>
    <lineage>
        <taxon>Bacteria</taxon>
        <taxon>Pseudomonadati</taxon>
        <taxon>Pseudomonadota</taxon>
        <taxon>Magnetococcia</taxon>
        <taxon>Magnetococcales</taxon>
        <taxon>Magnetococcaceae</taxon>
        <taxon>Magnetofaba</taxon>
    </lineage>
</organism>
<gene>
    <name evidence="1" type="ORF">MAIT1_02324</name>
</gene>
<dbReference type="RefSeq" id="WP_085444702.1">
    <property type="nucleotide sequence ID" value="NZ_LVJN01000020.1"/>
</dbReference>